<keyword evidence="2 3" id="KW-0040">ANK repeat</keyword>
<name>A0ABR2RZB1_9ROSI</name>
<dbReference type="EMBL" id="JBBPBN010000019">
    <property type="protein sequence ID" value="KAK9018069.1"/>
    <property type="molecule type" value="Genomic_DNA"/>
</dbReference>
<dbReference type="Pfam" id="PF12796">
    <property type="entry name" value="Ank_2"/>
    <property type="match status" value="1"/>
</dbReference>
<dbReference type="PANTHER" id="PTHR24189:SF50">
    <property type="entry name" value="ANKYRIN REPEAT AND SOCS BOX PROTEIN 2"/>
    <property type="match status" value="1"/>
</dbReference>
<dbReference type="SMART" id="SM00248">
    <property type="entry name" value="ANK"/>
    <property type="match status" value="3"/>
</dbReference>
<feature type="repeat" description="ANK" evidence="3">
    <location>
        <begin position="100"/>
        <end position="132"/>
    </location>
</feature>
<evidence type="ECO:0000313" key="5">
    <source>
        <dbReference type="Proteomes" id="UP001396334"/>
    </source>
</evidence>
<reference evidence="4 5" key="1">
    <citation type="journal article" date="2024" name="G3 (Bethesda)">
        <title>Genome assembly of Hibiscus sabdariffa L. provides insights into metabolisms of medicinal natural products.</title>
        <authorList>
            <person name="Kim T."/>
        </authorList>
    </citation>
    <scope>NUCLEOTIDE SEQUENCE [LARGE SCALE GENOMIC DNA]</scope>
    <source>
        <strain evidence="4">TK-2024</strain>
        <tissue evidence="4">Old leaves</tissue>
    </source>
</reference>
<dbReference type="InterPro" id="IPR002110">
    <property type="entry name" value="Ankyrin_rpt"/>
</dbReference>
<accession>A0ABR2RZB1</accession>
<dbReference type="PROSITE" id="PS50088">
    <property type="entry name" value="ANK_REPEAT"/>
    <property type="match status" value="1"/>
</dbReference>
<evidence type="ECO:0000256" key="1">
    <source>
        <dbReference type="ARBA" id="ARBA00022737"/>
    </source>
</evidence>
<evidence type="ECO:0000256" key="2">
    <source>
        <dbReference type="ARBA" id="ARBA00023043"/>
    </source>
</evidence>
<evidence type="ECO:0000313" key="4">
    <source>
        <dbReference type="EMBL" id="KAK9018069.1"/>
    </source>
</evidence>
<organism evidence="4 5">
    <name type="scientific">Hibiscus sabdariffa</name>
    <name type="common">roselle</name>
    <dbReference type="NCBI Taxonomy" id="183260"/>
    <lineage>
        <taxon>Eukaryota</taxon>
        <taxon>Viridiplantae</taxon>
        <taxon>Streptophyta</taxon>
        <taxon>Embryophyta</taxon>
        <taxon>Tracheophyta</taxon>
        <taxon>Spermatophyta</taxon>
        <taxon>Magnoliopsida</taxon>
        <taxon>eudicotyledons</taxon>
        <taxon>Gunneridae</taxon>
        <taxon>Pentapetalae</taxon>
        <taxon>rosids</taxon>
        <taxon>malvids</taxon>
        <taxon>Malvales</taxon>
        <taxon>Malvaceae</taxon>
        <taxon>Malvoideae</taxon>
        <taxon>Hibiscus</taxon>
    </lineage>
</organism>
<dbReference type="PANTHER" id="PTHR24189">
    <property type="entry name" value="MYOTROPHIN"/>
    <property type="match status" value="1"/>
</dbReference>
<dbReference type="InterPro" id="IPR050745">
    <property type="entry name" value="Multifunctional_regulatory"/>
</dbReference>
<protein>
    <recommendedName>
        <fullName evidence="6">Ankyrin repeat protein</fullName>
    </recommendedName>
</protein>
<gene>
    <name evidence="4" type="ORF">V6N11_001054</name>
</gene>
<dbReference type="Gene3D" id="1.25.40.20">
    <property type="entry name" value="Ankyrin repeat-containing domain"/>
    <property type="match status" value="1"/>
</dbReference>
<sequence length="181" mass="19191">MVPSGKTSLDDLRCRFSKPRSHIFNNATMPISFLGPHVIEHLISSNSQISDINLFLNKAISGCSGNQLTVLLKSATVSGKADLVHSLINHGRDVNHKDSNGRSLVSLAAEVGHLDVVNVLISSGCEIDNSIDHVFHYAAVINSADLVDALLSGHVEVALLLIGHGAKANLKRLKGMGTGSL</sequence>
<dbReference type="PROSITE" id="PS50297">
    <property type="entry name" value="ANK_REP_REGION"/>
    <property type="match status" value="1"/>
</dbReference>
<evidence type="ECO:0008006" key="6">
    <source>
        <dbReference type="Google" id="ProtNLM"/>
    </source>
</evidence>
<keyword evidence="5" id="KW-1185">Reference proteome</keyword>
<proteinExistence type="predicted"/>
<evidence type="ECO:0000256" key="3">
    <source>
        <dbReference type="PROSITE-ProRule" id="PRU00023"/>
    </source>
</evidence>
<comment type="caution">
    <text evidence="4">The sequence shown here is derived from an EMBL/GenBank/DDBJ whole genome shotgun (WGS) entry which is preliminary data.</text>
</comment>
<keyword evidence="1" id="KW-0677">Repeat</keyword>
<dbReference type="InterPro" id="IPR036770">
    <property type="entry name" value="Ankyrin_rpt-contain_sf"/>
</dbReference>
<dbReference type="SUPFAM" id="SSF48403">
    <property type="entry name" value="Ankyrin repeat"/>
    <property type="match status" value="1"/>
</dbReference>
<dbReference type="Proteomes" id="UP001396334">
    <property type="component" value="Unassembled WGS sequence"/>
</dbReference>